<dbReference type="Proteomes" id="UP000218598">
    <property type="component" value="Unassembled WGS sequence"/>
</dbReference>
<dbReference type="OrthoDB" id="4791919at2"/>
<proteinExistence type="predicted"/>
<evidence type="ECO:0000313" key="3">
    <source>
        <dbReference type="Proteomes" id="UP000218598"/>
    </source>
</evidence>
<dbReference type="AlphaFoldDB" id="A0A2A3YJ60"/>
<keyword evidence="3" id="KW-1185">Reference proteome</keyword>
<dbReference type="RefSeq" id="WP_096164728.1">
    <property type="nucleotide sequence ID" value="NZ_BAAAIQ010000055.1"/>
</dbReference>
<comment type="caution">
    <text evidence="2">The sequence shown here is derived from an EMBL/GenBank/DDBJ whole genome shotgun (WGS) entry which is preliminary data.</text>
</comment>
<organism evidence="2 3">
    <name type="scientific">Brachybacterium alimentarium</name>
    <dbReference type="NCBI Taxonomy" id="47845"/>
    <lineage>
        <taxon>Bacteria</taxon>
        <taxon>Bacillati</taxon>
        <taxon>Actinomycetota</taxon>
        <taxon>Actinomycetes</taxon>
        <taxon>Micrococcales</taxon>
        <taxon>Dermabacteraceae</taxon>
        <taxon>Brachybacterium</taxon>
    </lineage>
</organism>
<accession>A0A2A3YJ60</accession>
<feature type="compositionally biased region" description="Low complexity" evidence="1">
    <location>
        <begin position="1"/>
        <end position="20"/>
    </location>
</feature>
<sequence>MPTPQHAAAPAAPVLAAPPASSTGTDASRLLLQPDTGARDLVLWGSSSMSSEGGGDATPLPIRIHEHLALSAAPAAVHPFGVGATNSSHTLLMRGLDSPSLLTIGSPDPDTARVQVTLDPGPAPAGPITMPGTVDGVAGTLDGSTGTWCFTPDDGSTAITGGTFTSSLAEVAQDARQVLWMGKNNILDVDGVLEDTHRMWEATRSPETDTLVLGHWCTEVDARGSLTGDAVADVNSEQASRYGDRFLDVQRLLTGEDGLRCSPLAPLQLLDQGATQDALERGVVPPLLIASDGIHLNGWGNLAVSWAIVRRMRELQWL</sequence>
<feature type="region of interest" description="Disordered" evidence="1">
    <location>
        <begin position="1"/>
        <end position="28"/>
    </location>
</feature>
<dbReference type="SUPFAM" id="SSF52266">
    <property type="entry name" value="SGNH hydrolase"/>
    <property type="match status" value="1"/>
</dbReference>
<gene>
    <name evidence="2" type="ORF">CIK66_08515</name>
</gene>
<dbReference type="EMBL" id="NRGR01000015">
    <property type="protein sequence ID" value="PCC39308.1"/>
    <property type="molecule type" value="Genomic_DNA"/>
</dbReference>
<evidence type="ECO:0000313" key="2">
    <source>
        <dbReference type="EMBL" id="PCC39308.1"/>
    </source>
</evidence>
<protein>
    <recommendedName>
        <fullName evidence="4">SGNH hydrolase-type esterase domain-containing protein</fullName>
    </recommendedName>
</protein>
<reference evidence="2 3" key="1">
    <citation type="journal article" date="2017" name="Elife">
        <title>Extensive horizontal gene transfer in cheese-associated bacteria.</title>
        <authorList>
            <person name="Bonham K.S."/>
            <person name="Wolfe B.E."/>
            <person name="Dutton R.J."/>
        </authorList>
    </citation>
    <scope>NUCLEOTIDE SEQUENCE [LARGE SCALE GENOMIC DNA]</scope>
    <source>
        <strain evidence="2 3">341_9</strain>
    </source>
</reference>
<name>A0A2A3YJ60_9MICO</name>
<evidence type="ECO:0008006" key="4">
    <source>
        <dbReference type="Google" id="ProtNLM"/>
    </source>
</evidence>
<evidence type="ECO:0000256" key="1">
    <source>
        <dbReference type="SAM" id="MobiDB-lite"/>
    </source>
</evidence>
<dbReference type="GeneID" id="95327361"/>